<protein>
    <submittedName>
        <fullName evidence="1">Uncharacterized protein</fullName>
    </submittedName>
</protein>
<organism evidence="1 2">
    <name type="scientific">Brassica napus</name>
    <name type="common">Rape</name>
    <dbReference type="NCBI Taxonomy" id="3708"/>
    <lineage>
        <taxon>Eukaryota</taxon>
        <taxon>Viridiplantae</taxon>
        <taxon>Streptophyta</taxon>
        <taxon>Embryophyta</taxon>
        <taxon>Tracheophyta</taxon>
        <taxon>Spermatophyta</taxon>
        <taxon>Magnoliopsida</taxon>
        <taxon>eudicotyledons</taxon>
        <taxon>Gunneridae</taxon>
        <taxon>Pentapetalae</taxon>
        <taxon>rosids</taxon>
        <taxon>malvids</taxon>
        <taxon>Brassicales</taxon>
        <taxon>Brassicaceae</taxon>
        <taxon>Brassiceae</taxon>
        <taxon>Brassica</taxon>
    </lineage>
</organism>
<sequence length="193" mass="22110">MEEAWVRVNMDGLAPLLMTSKILLFTDEITTRIALLRTKAVKHRHDDQRSYRHPSQYKPLITPWWIEADDPPLITLTMEFLAHFSKCESRGIDPQHPRSLESHTPSPRPLKERLEFLTEQASNEGRTSSRDRRSALARIAEPDLCGNPLVRASVRFDSGRLQDVEILYDGVINQEQNFSTEVHSSPRVLASLV</sequence>
<name>A0ABQ7Y3K7_BRANA</name>
<evidence type="ECO:0000313" key="1">
    <source>
        <dbReference type="EMBL" id="KAH0862760.1"/>
    </source>
</evidence>
<reference evidence="1 2" key="1">
    <citation type="submission" date="2021-05" db="EMBL/GenBank/DDBJ databases">
        <title>Genome Assembly of Synthetic Allotetraploid Brassica napus Reveals Homoeologous Exchanges between Subgenomes.</title>
        <authorList>
            <person name="Davis J.T."/>
        </authorList>
    </citation>
    <scope>NUCLEOTIDE SEQUENCE [LARGE SCALE GENOMIC DNA]</scope>
    <source>
        <strain evidence="2">cv. Da-Ae</strain>
        <tissue evidence="1">Seedling</tissue>
    </source>
</reference>
<evidence type="ECO:0000313" key="2">
    <source>
        <dbReference type="Proteomes" id="UP000824890"/>
    </source>
</evidence>
<gene>
    <name evidence="1" type="ORF">HID58_079971</name>
</gene>
<dbReference type="Proteomes" id="UP000824890">
    <property type="component" value="Unassembled WGS sequence"/>
</dbReference>
<dbReference type="EMBL" id="JAGKQM010000018">
    <property type="protein sequence ID" value="KAH0862760.1"/>
    <property type="molecule type" value="Genomic_DNA"/>
</dbReference>
<comment type="caution">
    <text evidence="1">The sequence shown here is derived from an EMBL/GenBank/DDBJ whole genome shotgun (WGS) entry which is preliminary data.</text>
</comment>
<keyword evidence="2" id="KW-1185">Reference proteome</keyword>
<proteinExistence type="predicted"/>
<accession>A0ABQ7Y3K7</accession>